<accession>A0A2W4YRB2</accession>
<gene>
    <name evidence="2" type="ORF">DI640_13190</name>
</gene>
<sequence length="688" mass="75938">MNDLGFDIDDILSSSGTGLLTYQDEVRDELAEFDSIIRDYDLSAMQMKLATYVEERFFEARNARRAEGVDEEMDKSARAYNDTYNPEDAAMVAATSDIYAPMTKTKCRGLQNWIMDILANAEDKPWTMTASPEPDVPGWMQEEIVQRLEAEVLANGVTGDLAQMAKQMKELAKKHSAELANEATERMEQRVYDQLLQSGWRDQFRQFIDDLSYMPSAVMFGPSVEMRRKLRYNGDKAEEIHVPVHVLRRVNPPDFYPAPGSSDTQTAPYLCEVRVMTSSQLLDATNLFGVDQSAVRKLLQKNPNGHTIADRQSADRPAGVTNTSGPARVYETIVYYGAVDGRVLMEHGILDVDPQGHEEMEVWVCDGLVLRALRNPYPLQRRPYHSSSFLKRSGKFWGTSLPSVLGNLQRIVNGAVRNLVRDMSFSSGPIGEYDIERMVSEDRVDEFSPYRLFAVKPDYTQGGASAIRFQRLPSNAQQFVYVYDRYVKEADDVSGIPAYVIGNPNVAGAGRTLGGLSLLMGNAAKGVKRVIADLDKDMIEPIVTMFYELNLIYSPDDSIKADAVVVARGASGLLQRELSQSRAAEVLPMLTQGAQMGLVEPAAISTVMRDILKSLGYPEDLVIDPDRERLLEMLGQMAGSGGGAGPLTDGRASSSPGMSQPMLPAPSPGVALDGRSMPPPDPSAAERI</sequence>
<dbReference type="InterPro" id="IPR056909">
    <property type="entry name" value="SU10_portal"/>
</dbReference>
<name>A0A2W4YRB2_9SPHN</name>
<organism evidence="2 3">
    <name type="scientific">Sphingomonas taxi</name>
    <dbReference type="NCBI Taxonomy" id="1549858"/>
    <lineage>
        <taxon>Bacteria</taxon>
        <taxon>Pseudomonadati</taxon>
        <taxon>Pseudomonadota</taxon>
        <taxon>Alphaproteobacteria</taxon>
        <taxon>Sphingomonadales</taxon>
        <taxon>Sphingomonadaceae</taxon>
        <taxon>Sphingomonas</taxon>
    </lineage>
</organism>
<reference evidence="2 3" key="1">
    <citation type="submission" date="2017-08" db="EMBL/GenBank/DDBJ databases">
        <title>Infants hospitalized years apart are colonized by the same room-sourced microbial strains.</title>
        <authorList>
            <person name="Brooks B."/>
            <person name="Olm M.R."/>
            <person name="Firek B.A."/>
            <person name="Baker R."/>
            <person name="Thomas B.C."/>
            <person name="Morowitz M.J."/>
            <person name="Banfield J.F."/>
        </authorList>
    </citation>
    <scope>NUCLEOTIDE SEQUENCE [LARGE SCALE GENOMIC DNA]</scope>
    <source>
        <strain evidence="2">S2_018_000_R3_119</strain>
    </source>
</reference>
<feature type="region of interest" description="Disordered" evidence="1">
    <location>
        <begin position="636"/>
        <end position="688"/>
    </location>
</feature>
<evidence type="ECO:0000313" key="2">
    <source>
        <dbReference type="EMBL" id="PZO72323.1"/>
    </source>
</evidence>
<dbReference type="EMBL" id="QFMX01000013">
    <property type="protein sequence ID" value="PZO72323.1"/>
    <property type="molecule type" value="Genomic_DNA"/>
</dbReference>
<evidence type="ECO:0000313" key="3">
    <source>
        <dbReference type="Proteomes" id="UP000249555"/>
    </source>
</evidence>
<dbReference type="Proteomes" id="UP000249555">
    <property type="component" value="Unassembled WGS sequence"/>
</dbReference>
<proteinExistence type="predicted"/>
<dbReference type="Pfam" id="PF23899">
    <property type="entry name" value="SU10_portal"/>
    <property type="match status" value="1"/>
</dbReference>
<comment type="caution">
    <text evidence="2">The sequence shown here is derived from an EMBL/GenBank/DDBJ whole genome shotgun (WGS) entry which is preliminary data.</text>
</comment>
<protein>
    <recommendedName>
        <fullName evidence="4">Portal protein</fullName>
    </recommendedName>
</protein>
<dbReference type="AlphaFoldDB" id="A0A2W4YRB2"/>
<evidence type="ECO:0008006" key="4">
    <source>
        <dbReference type="Google" id="ProtNLM"/>
    </source>
</evidence>
<evidence type="ECO:0000256" key="1">
    <source>
        <dbReference type="SAM" id="MobiDB-lite"/>
    </source>
</evidence>